<dbReference type="AlphaFoldDB" id="A0A840SB87"/>
<dbReference type="GO" id="GO:0008239">
    <property type="term" value="F:dipeptidyl-peptidase activity"/>
    <property type="evidence" value="ECO:0007669"/>
    <property type="project" value="InterPro"/>
</dbReference>
<evidence type="ECO:0000256" key="1">
    <source>
        <dbReference type="ARBA" id="ARBA00022801"/>
    </source>
</evidence>
<evidence type="ECO:0000259" key="3">
    <source>
        <dbReference type="SMART" id="SM00939"/>
    </source>
</evidence>
<proteinExistence type="predicted"/>
<dbReference type="Gene3D" id="2.60.120.260">
    <property type="entry name" value="Galactose-binding domain-like"/>
    <property type="match status" value="1"/>
</dbReference>
<gene>
    <name evidence="4" type="ORF">HNQ51_003058</name>
</gene>
<evidence type="ECO:0000313" key="4">
    <source>
        <dbReference type="EMBL" id="MBB5205731.1"/>
    </source>
</evidence>
<evidence type="ECO:0000313" key="5">
    <source>
        <dbReference type="Proteomes" id="UP000554837"/>
    </source>
</evidence>
<feature type="signal peptide" evidence="2">
    <location>
        <begin position="1"/>
        <end position="33"/>
    </location>
</feature>
<dbReference type="InterPro" id="IPR008979">
    <property type="entry name" value="Galactose-bd-like_sf"/>
</dbReference>
<dbReference type="Gene3D" id="1.10.3020.10">
    <property type="entry name" value="alpha-amino acid ester hydrolase ( Helical cap domain)"/>
    <property type="match status" value="1"/>
</dbReference>
<dbReference type="RefSeq" id="WP_175423485.1">
    <property type="nucleotide sequence ID" value="NZ_CP040709.1"/>
</dbReference>
<dbReference type="Pfam" id="PF08530">
    <property type="entry name" value="PepX_C"/>
    <property type="match status" value="1"/>
</dbReference>
<feature type="chain" id="PRO_5032732907" description="Xaa-Pro dipeptidyl-peptidase C-terminal domain-containing protein" evidence="2">
    <location>
        <begin position="34"/>
        <end position="775"/>
    </location>
</feature>
<dbReference type="EMBL" id="JACHHO010000005">
    <property type="protein sequence ID" value="MBB5205731.1"/>
    <property type="molecule type" value="Genomic_DNA"/>
</dbReference>
<protein>
    <recommendedName>
        <fullName evidence="3">Xaa-Pro dipeptidyl-peptidase C-terminal domain-containing protein</fullName>
    </recommendedName>
</protein>
<keyword evidence="1" id="KW-0378">Hydrolase</keyword>
<organism evidence="4 5">
    <name type="scientific">Inhella inkyongensis</name>
    <dbReference type="NCBI Taxonomy" id="392593"/>
    <lineage>
        <taxon>Bacteria</taxon>
        <taxon>Pseudomonadati</taxon>
        <taxon>Pseudomonadota</taxon>
        <taxon>Betaproteobacteria</taxon>
        <taxon>Burkholderiales</taxon>
        <taxon>Sphaerotilaceae</taxon>
        <taxon>Inhella</taxon>
    </lineage>
</organism>
<dbReference type="SUPFAM" id="SSF49785">
    <property type="entry name" value="Galactose-binding domain-like"/>
    <property type="match status" value="1"/>
</dbReference>
<dbReference type="InterPro" id="IPR000383">
    <property type="entry name" value="Xaa-Pro-like_dom"/>
</dbReference>
<dbReference type="Pfam" id="PF02129">
    <property type="entry name" value="Peptidase_S15"/>
    <property type="match status" value="1"/>
</dbReference>
<dbReference type="Proteomes" id="UP000554837">
    <property type="component" value="Unassembled WGS sequence"/>
</dbReference>
<dbReference type="SUPFAM" id="SSF53474">
    <property type="entry name" value="alpha/beta-Hydrolases"/>
    <property type="match status" value="1"/>
</dbReference>
<dbReference type="NCBIfam" id="TIGR00976">
    <property type="entry name" value="CocE_NonD"/>
    <property type="match status" value="1"/>
</dbReference>
<comment type="caution">
    <text evidence="4">The sequence shown here is derived from an EMBL/GenBank/DDBJ whole genome shotgun (WGS) entry which is preliminary data.</text>
</comment>
<dbReference type="InterPro" id="IPR029058">
    <property type="entry name" value="AB_hydrolase_fold"/>
</dbReference>
<dbReference type="Gene3D" id="3.40.50.1820">
    <property type="entry name" value="alpha/beta hydrolase"/>
    <property type="match status" value="1"/>
</dbReference>
<evidence type="ECO:0000256" key="2">
    <source>
        <dbReference type="SAM" id="SignalP"/>
    </source>
</evidence>
<reference evidence="4 5" key="1">
    <citation type="submission" date="2020-08" db="EMBL/GenBank/DDBJ databases">
        <title>Genomic Encyclopedia of Type Strains, Phase IV (KMG-IV): sequencing the most valuable type-strain genomes for metagenomic binning, comparative biology and taxonomic classification.</title>
        <authorList>
            <person name="Goeker M."/>
        </authorList>
    </citation>
    <scope>NUCLEOTIDE SEQUENCE [LARGE SCALE GENOMIC DNA]</scope>
    <source>
        <strain evidence="4 5">DSM 23958</strain>
    </source>
</reference>
<dbReference type="InterPro" id="IPR005674">
    <property type="entry name" value="CocE/Ser_esterase"/>
</dbReference>
<name>A0A840SB87_9BURK</name>
<accession>A0A840SB87</accession>
<feature type="domain" description="Xaa-Pro dipeptidyl-peptidase C-terminal" evidence="3">
    <location>
        <begin position="528"/>
        <end position="758"/>
    </location>
</feature>
<dbReference type="InterPro" id="IPR013736">
    <property type="entry name" value="Xaa-Pro_dipept_C"/>
</dbReference>
<keyword evidence="5" id="KW-1185">Reference proteome</keyword>
<dbReference type="SMART" id="SM00939">
    <property type="entry name" value="PepX_C"/>
    <property type="match status" value="1"/>
</dbReference>
<keyword evidence="2" id="KW-0732">Signal</keyword>
<sequence length="775" mass="85064">MSVAVELRGVPVNWIRRAALALVCAGLLGPAAAQPAASTAQASATLTLAQALPTEVGEALEAPLRDLAQRLLDAPSPENLPLPLAQRFRLQLVAQRYEEALASIEALRAQQGRLAPGQTPMFLQYELYARAKAVQAAQGVDFAEAWRAVFLSRFAALDDRSAWAAEFGFGGSLPRWRAELEAALAKASGRATLPHADALALLRAWQVHASYAAFQPLFQAELQADDARRYAVQREQLRTPDGAELSVRVVRPRQAAALPALLQHTIYAREDWAFGDAKRAAAHGYVGVVSFSRGKGESRGAVQPYRHDGADAHAVIDWIAAQPWSDGRVGMYGGSYSGFTAWAAAKRRPPALKAIAASATAAPGIDVPMEGGVFMNFLFPWPHYVASGPGLDEARYGDSARWAELNRRWWASGRAYRDLPALDGEPNPLFSEWLRHPVYDRYWSTLIPQGTEYAGIDIPVLATTGYFDGAQIGALHYFREHLRHHPQADHRLLIGPFEHFSMQAGVPPVVRGYLTDPVARVDLQALRLQWFDHVLKGGPRPALLAGRVNWQVMGANRWRHGDSLDAMANQRQRLYLVPDPLGGSHRLAGHAEAAARVVLQLSFRDRSGAGWRAPEGVLHRQLDPRAGLVFVGPVLDKAAELAGELRGELHFRVNKRDVDLSLSVYELNAQGEYLELGYWVQRASQAADRRQRRLLKPGALQRLPVRDTRLLGRQLAAGSRLVVTLGVIQQPDTQFNLGSGKDPSDETLADAGAPMRVQWLGSSFLDWPWRAADAD</sequence>